<keyword evidence="1 5" id="KW-0378">Hydrolase</keyword>
<dbReference type="InterPro" id="IPR050300">
    <property type="entry name" value="GDXG_lipolytic_enzyme"/>
</dbReference>
<comment type="catalytic activity">
    <reaction evidence="2">
        <text>a diacylglycerol + H2O = a monoacylglycerol + a fatty acid + H(+)</text>
        <dbReference type="Rhea" id="RHEA:32731"/>
        <dbReference type="ChEBI" id="CHEBI:15377"/>
        <dbReference type="ChEBI" id="CHEBI:15378"/>
        <dbReference type="ChEBI" id="CHEBI:17408"/>
        <dbReference type="ChEBI" id="CHEBI:18035"/>
        <dbReference type="ChEBI" id="CHEBI:28868"/>
    </reaction>
</comment>
<comment type="catalytic activity">
    <reaction evidence="3">
        <text>a monoacylglycerol + H2O = glycerol + a fatty acid + H(+)</text>
        <dbReference type="Rhea" id="RHEA:15245"/>
        <dbReference type="ChEBI" id="CHEBI:15377"/>
        <dbReference type="ChEBI" id="CHEBI:15378"/>
        <dbReference type="ChEBI" id="CHEBI:17408"/>
        <dbReference type="ChEBI" id="CHEBI:17754"/>
        <dbReference type="ChEBI" id="CHEBI:28868"/>
    </reaction>
</comment>
<organism evidence="5 6">
    <name type="scientific">Malassezia restricta (strain ATCC 96810 / NBRC 103918 / CBS 7877)</name>
    <name type="common">Seborrheic dermatitis infection agent</name>
    <dbReference type="NCBI Taxonomy" id="425264"/>
    <lineage>
        <taxon>Eukaryota</taxon>
        <taxon>Fungi</taxon>
        <taxon>Dikarya</taxon>
        <taxon>Basidiomycota</taxon>
        <taxon>Ustilaginomycotina</taxon>
        <taxon>Malasseziomycetes</taxon>
        <taxon>Malasseziales</taxon>
        <taxon>Malasseziaceae</taxon>
        <taxon>Malassezia</taxon>
    </lineage>
</organism>
<accession>A0A3G2S0S5</accession>
<dbReference type="Pfam" id="PF07859">
    <property type="entry name" value="Abhydrolase_3"/>
    <property type="match status" value="1"/>
</dbReference>
<protein>
    <submittedName>
        <fullName evidence="5">AB hydrolase superfamily protein B1A11.02</fullName>
        <ecNumber evidence="5">3.-.-.-</ecNumber>
    </submittedName>
</protein>
<dbReference type="OrthoDB" id="408631at2759"/>
<dbReference type="VEuPathDB" id="FungiDB:DNF11_0620"/>
<dbReference type="PANTHER" id="PTHR48081:SF8">
    <property type="entry name" value="ALPHA_BETA HYDROLASE FOLD-3 DOMAIN-CONTAINING PROTEIN-RELATED"/>
    <property type="match status" value="1"/>
</dbReference>
<dbReference type="AlphaFoldDB" id="A0A3G2S0S5"/>
<gene>
    <name evidence="5" type="ORF">DNF11_0620</name>
</gene>
<dbReference type="GO" id="GO:0047372">
    <property type="term" value="F:monoacylglycerol lipase activity"/>
    <property type="evidence" value="ECO:0007669"/>
    <property type="project" value="RHEA"/>
</dbReference>
<evidence type="ECO:0000256" key="3">
    <source>
        <dbReference type="ARBA" id="ARBA00048461"/>
    </source>
</evidence>
<dbReference type="STRING" id="425264.A0A3G2S0S5"/>
<evidence type="ECO:0000259" key="4">
    <source>
        <dbReference type="Pfam" id="PF07859"/>
    </source>
</evidence>
<dbReference type="Proteomes" id="UP000269793">
    <property type="component" value="Chromosome I"/>
</dbReference>
<reference evidence="5 6" key="1">
    <citation type="submission" date="2018-10" db="EMBL/GenBank/DDBJ databases">
        <title>Complete genome sequence of Malassezia restricta CBS 7877.</title>
        <authorList>
            <person name="Morand S.C."/>
            <person name="Bertignac M."/>
            <person name="Iltis A."/>
            <person name="Kolder I."/>
            <person name="Pirovano W."/>
            <person name="Jourdain R."/>
            <person name="Clavaud C."/>
        </authorList>
    </citation>
    <scope>NUCLEOTIDE SEQUENCE [LARGE SCALE GENOMIC DNA]</scope>
    <source>
        <strain evidence="5 6">CBS 7877</strain>
    </source>
</reference>
<dbReference type="SUPFAM" id="SSF53474">
    <property type="entry name" value="alpha/beta-Hydrolases"/>
    <property type="match status" value="1"/>
</dbReference>
<dbReference type="GO" id="GO:0120516">
    <property type="term" value="F:diacylglycerol lipase activity"/>
    <property type="evidence" value="ECO:0007669"/>
    <property type="project" value="RHEA"/>
</dbReference>
<evidence type="ECO:0000256" key="2">
    <source>
        <dbReference type="ARBA" id="ARBA00047591"/>
    </source>
</evidence>
<name>A0A3G2S0S5_MALR7</name>
<dbReference type="Gene3D" id="3.40.50.1820">
    <property type="entry name" value="alpha/beta hydrolase"/>
    <property type="match status" value="1"/>
</dbReference>
<proteinExistence type="predicted"/>
<sequence length="314" mass="35355">MWPLKNLVIYALSYGLRILDWIQIALSRRCRVVASNDVKIELIRIPSRDSGRYIRAYRYTPANATGKLPVYLHWHASGWVLKRLGIDIHLCSRISKELNCVVLECDYRKAPENKYPAAHNDTEDAVLYVLANEHAYDTTRISVGGSSAGGNMALSLSARLGSERIKSCFALYPAAHLTHPERLDTVMGCVSDKFRSGVVIPHWCMKLFINAYTTPGTDMNDPRLSPMFYDASKFPKYVAVACGDADTLYRMSFDLMKKISGSASGTNVDGSRKFICVPNEAHEFNTFGRTRASQEERDRVEGEAINMIRASWRQ</sequence>
<evidence type="ECO:0000313" key="6">
    <source>
        <dbReference type="Proteomes" id="UP000269793"/>
    </source>
</evidence>
<evidence type="ECO:0000256" key="1">
    <source>
        <dbReference type="ARBA" id="ARBA00022801"/>
    </source>
</evidence>
<dbReference type="InterPro" id="IPR013094">
    <property type="entry name" value="AB_hydrolase_3"/>
</dbReference>
<dbReference type="PANTHER" id="PTHR48081">
    <property type="entry name" value="AB HYDROLASE SUPERFAMILY PROTEIN C4A8.06C"/>
    <property type="match status" value="1"/>
</dbReference>
<keyword evidence="6" id="KW-1185">Reference proteome</keyword>
<evidence type="ECO:0000313" key="5">
    <source>
        <dbReference type="EMBL" id="AYO41570.1"/>
    </source>
</evidence>
<dbReference type="InterPro" id="IPR029058">
    <property type="entry name" value="AB_hydrolase_fold"/>
</dbReference>
<dbReference type="EC" id="3.-.-.-" evidence="5"/>
<dbReference type="EMBL" id="CP033148">
    <property type="protein sequence ID" value="AYO41570.1"/>
    <property type="molecule type" value="Genomic_DNA"/>
</dbReference>
<feature type="domain" description="Alpha/beta hydrolase fold-3" evidence="4">
    <location>
        <begin position="72"/>
        <end position="284"/>
    </location>
</feature>